<evidence type="ECO:0000313" key="5">
    <source>
        <dbReference type="Proteomes" id="UP000272481"/>
    </source>
</evidence>
<evidence type="ECO:0008006" key="6">
    <source>
        <dbReference type="Google" id="ProtNLM"/>
    </source>
</evidence>
<feature type="region of interest" description="Disordered" evidence="1">
    <location>
        <begin position="1"/>
        <end position="43"/>
    </location>
</feature>
<protein>
    <recommendedName>
        <fullName evidence="6">Coat F domain-containing protein</fullName>
    </recommendedName>
</protein>
<evidence type="ECO:0000313" key="3">
    <source>
        <dbReference type="EMBL" id="SDE94498.1"/>
    </source>
</evidence>
<evidence type="ECO:0000313" key="2">
    <source>
        <dbReference type="EMBL" id="RSK24378.1"/>
    </source>
</evidence>
<gene>
    <name evidence="2" type="ORF">EJA12_14265</name>
    <name evidence="3" type="ORF">SAMN04488126_1334</name>
</gene>
<organism evidence="3 4">
    <name type="scientific">Bhargavaea beijingensis</name>
    <dbReference type="NCBI Taxonomy" id="426756"/>
    <lineage>
        <taxon>Bacteria</taxon>
        <taxon>Bacillati</taxon>
        <taxon>Bacillota</taxon>
        <taxon>Bacilli</taxon>
        <taxon>Bacillales</taxon>
        <taxon>Caryophanaceae</taxon>
        <taxon>Bhargavaea</taxon>
    </lineage>
</organism>
<feature type="compositionally biased region" description="Polar residues" evidence="1">
    <location>
        <begin position="25"/>
        <end position="39"/>
    </location>
</feature>
<dbReference type="AlphaFoldDB" id="A0A1G7H242"/>
<sequence>MTDEESGKEENQNSDQSTEKKNKQDSSGGSNKEQSQNDGSLDDKEMAILLLSMEEQLGQLYLAAENQTYSSQLESLLSSFIQNSNSTRRNLRDLITRHGWISPDAAKREDYEKAIQKLQGATPPVV</sequence>
<evidence type="ECO:0000256" key="1">
    <source>
        <dbReference type="SAM" id="MobiDB-lite"/>
    </source>
</evidence>
<dbReference type="EMBL" id="RWGW01000029">
    <property type="protein sequence ID" value="RSK24378.1"/>
    <property type="molecule type" value="Genomic_DNA"/>
</dbReference>
<dbReference type="Proteomes" id="UP000272481">
    <property type="component" value="Unassembled WGS sequence"/>
</dbReference>
<name>A0A1G7H242_9BACL</name>
<accession>A0A1G7H242</accession>
<evidence type="ECO:0000313" key="4">
    <source>
        <dbReference type="Proteomes" id="UP000198823"/>
    </source>
</evidence>
<proteinExistence type="predicted"/>
<dbReference type="RefSeq" id="WP_092098992.1">
    <property type="nucleotide sequence ID" value="NZ_FNAR01000033.1"/>
</dbReference>
<dbReference type="Proteomes" id="UP000198823">
    <property type="component" value="Unassembled WGS sequence"/>
</dbReference>
<reference evidence="2 5" key="2">
    <citation type="submission" date="2018-12" db="EMBL/GenBank/DDBJ databases">
        <title>Comparitive functional genomics of dry heat resistant strains isolated from the viking spacecraft.</title>
        <authorList>
            <person name="Seuylemezian A."/>
            <person name="Vaishampayan P."/>
        </authorList>
    </citation>
    <scope>NUCLEOTIDE SEQUENCE [LARGE SCALE GENOMIC DNA]</scope>
    <source>
        <strain evidence="2 5">M6-11</strain>
    </source>
</reference>
<reference evidence="3 4" key="1">
    <citation type="submission" date="2016-10" db="EMBL/GenBank/DDBJ databases">
        <authorList>
            <person name="de Groot N.N."/>
        </authorList>
    </citation>
    <scope>NUCLEOTIDE SEQUENCE [LARGE SCALE GENOMIC DNA]</scope>
    <source>
        <strain evidence="3 4">CGMCC 1.6762</strain>
    </source>
</reference>
<dbReference type="EMBL" id="FNAR01000033">
    <property type="protein sequence ID" value="SDE94498.1"/>
    <property type="molecule type" value="Genomic_DNA"/>
</dbReference>
<keyword evidence="5" id="KW-1185">Reference proteome</keyword>
<dbReference type="OrthoDB" id="2456395at2"/>
<dbReference type="STRING" id="426756.SAMN04488126_1334"/>